<keyword evidence="3" id="KW-1185">Reference proteome</keyword>
<dbReference type="EMBL" id="UYRV01000715">
    <property type="protein sequence ID" value="VDK45318.1"/>
    <property type="molecule type" value="Genomic_DNA"/>
</dbReference>
<dbReference type="AlphaFoldDB" id="A0A3P6RTR1"/>
<protein>
    <submittedName>
        <fullName evidence="2">Uncharacterized protein</fullName>
    </submittedName>
</protein>
<dbReference type="PANTHER" id="PTHR22898:SF3">
    <property type="entry name" value="ALPHA-1,2-FUCOSYLTRANSFERASE-RELATED"/>
    <property type="match status" value="1"/>
</dbReference>
<dbReference type="PANTHER" id="PTHR22898">
    <property type="entry name" value="UNCHARACTERIZED GLYCOSOL TRANSFERASE-RELATED"/>
    <property type="match status" value="1"/>
</dbReference>
<name>A0A3P6RTR1_CYLGO</name>
<gene>
    <name evidence="2" type="ORF">CGOC_LOCUS492</name>
</gene>
<evidence type="ECO:0000313" key="2">
    <source>
        <dbReference type="EMBL" id="VDK45318.1"/>
    </source>
</evidence>
<evidence type="ECO:0000313" key="3">
    <source>
        <dbReference type="Proteomes" id="UP000271889"/>
    </source>
</evidence>
<reference evidence="2 3" key="1">
    <citation type="submission" date="2018-11" db="EMBL/GenBank/DDBJ databases">
        <authorList>
            <consortium name="Pathogen Informatics"/>
        </authorList>
    </citation>
    <scope>NUCLEOTIDE SEQUENCE [LARGE SCALE GENOMIC DNA]</scope>
</reference>
<dbReference type="Proteomes" id="UP000271889">
    <property type="component" value="Unassembled WGS sequence"/>
</dbReference>
<accession>A0A3P6RTR1</accession>
<dbReference type="InterPro" id="IPR052501">
    <property type="entry name" value="Alpha-1-2_FucT"/>
</dbReference>
<feature type="region of interest" description="Disordered" evidence="1">
    <location>
        <begin position="1"/>
        <end position="21"/>
    </location>
</feature>
<organism evidence="2 3">
    <name type="scientific">Cylicostephanus goldi</name>
    <name type="common">Nematode worm</name>
    <dbReference type="NCBI Taxonomy" id="71465"/>
    <lineage>
        <taxon>Eukaryota</taxon>
        <taxon>Metazoa</taxon>
        <taxon>Ecdysozoa</taxon>
        <taxon>Nematoda</taxon>
        <taxon>Chromadorea</taxon>
        <taxon>Rhabditida</taxon>
        <taxon>Rhabditina</taxon>
        <taxon>Rhabditomorpha</taxon>
        <taxon>Strongyloidea</taxon>
        <taxon>Strongylidae</taxon>
        <taxon>Cylicostephanus</taxon>
    </lineage>
</organism>
<evidence type="ECO:0000256" key="1">
    <source>
        <dbReference type="SAM" id="MobiDB-lite"/>
    </source>
</evidence>
<sequence length="152" mass="17816">MVGVQPQPKAPQKFVGNPSNDGRLGNQLFHLIIGYGIARKLNRTQYLPLAGSRKHAEKYLAYLHKIFPRLNQTYVLTKKGIKQRKVKFGGFWNYDDPLRLKNFSDQYLLLTASFMRNRRYFDDYLEDVREILQFSEEVKQNGSNVLRSLEKC</sequence>
<proteinExistence type="predicted"/>
<dbReference type="OrthoDB" id="5815225at2759"/>